<accession>A0A7S1ICR9</accession>
<sequence length="105" mass="11144">MLVGVAKSTVTALGAKVCSRGLQSSLMETKKSKHTTPRTMMDVGQTVVHRRSTQESQKLPLGSAEGKGLALSTEGFSRQEPLPGPASLRQKPHRQCGLDGADPAF</sequence>
<proteinExistence type="predicted"/>
<protein>
    <submittedName>
        <fullName evidence="2">Uncharacterized protein</fullName>
    </submittedName>
</protein>
<dbReference type="EMBL" id="HBGA01052796">
    <property type="protein sequence ID" value="CAD9008330.1"/>
    <property type="molecule type" value="Transcribed_RNA"/>
</dbReference>
<organism evidence="2">
    <name type="scientific">Eutreptiella gymnastica</name>
    <dbReference type="NCBI Taxonomy" id="73025"/>
    <lineage>
        <taxon>Eukaryota</taxon>
        <taxon>Discoba</taxon>
        <taxon>Euglenozoa</taxon>
        <taxon>Euglenida</taxon>
        <taxon>Spirocuta</taxon>
        <taxon>Euglenophyceae</taxon>
        <taxon>Eutreptiales</taxon>
        <taxon>Eutreptiaceae</taxon>
        <taxon>Eutreptiella</taxon>
    </lineage>
</organism>
<gene>
    <name evidence="2" type="ORF">EGYM00392_LOCUS19424</name>
</gene>
<reference evidence="2" key="1">
    <citation type="submission" date="2021-01" db="EMBL/GenBank/DDBJ databases">
        <authorList>
            <person name="Corre E."/>
            <person name="Pelletier E."/>
            <person name="Niang G."/>
            <person name="Scheremetjew M."/>
            <person name="Finn R."/>
            <person name="Kale V."/>
            <person name="Holt S."/>
            <person name="Cochrane G."/>
            <person name="Meng A."/>
            <person name="Brown T."/>
            <person name="Cohen L."/>
        </authorList>
    </citation>
    <scope>NUCLEOTIDE SEQUENCE</scope>
    <source>
        <strain evidence="2">NIES-381</strain>
    </source>
</reference>
<evidence type="ECO:0000313" key="2">
    <source>
        <dbReference type="EMBL" id="CAD9008330.1"/>
    </source>
</evidence>
<evidence type="ECO:0000256" key="1">
    <source>
        <dbReference type="SAM" id="MobiDB-lite"/>
    </source>
</evidence>
<feature type="region of interest" description="Disordered" evidence="1">
    <location>
        <begin position="26"/>
        <end position="105"/>
    </location>
</feature>
<name>A0A7S1ICR9_9EUGL</name>
<dbReference type="AlphaFoldDB" id="A0A7S1ICR9"/>